<evidence type="ECO:0000313" key="2">
    <source>
        <dbReference type="EMBL" id="KVI04191.1"/>
    </source>
</evidence>
<evidence type="ECO:0000256" key="1">
    <source>
        <dbReference type="SAM" id="Phobius"/>
    </source>
</evidence>
<comment type="caution">
    <text evidence="2">The sequence shown here is derived from an EMBL/GenBank/DDBJ whole genome shotgun (WGS) entry which is preliminary data.</text>
</comment>
<keyword evidence="1" id="KW-0472">Membrane</keyword>
<feature type="transmembrane region" description="Helical" evidence="1">
    <location>
        <begin position="20"/>
        <end position="38"/>
    </location>
</feature>
<organism evidence="2 3">
    <name type="scientific">Cynara cardunculus var. scolymus</name>
    <name type="common">Globe artichoke</name>
    <name type="synonym">Cynara scolymus</name>
    <dbReference type="NCBI Taxonomy" id="59895"/>
    <lineage>
        <taxon>Eukaryota</taxon>
        <taxon>Viridiplantae</taxon>
        <taxon>Streptophyta</taxon>
        <taxon>Embryophyta</taxon>
        <taxon>Tracheophyta</taxon>
        <taxon>Spermatophyta</taxon>
        <taxon>Magnoliopsida</taxon>
        <taxon>eudicotyledons</taxon>
        <taxon>Gunneridae</taxon>
        <taxon>Pentapetalae</taxon>
        <taxon>asterids</taxon>
        <taxon>campanulids</taxon>
        <taxon>Asterales</taxon>
        <taxon>Asteraceae</taxon>
        <taxon>Carduoideae</taxon>
        <taxon>Cardueae</taxon>
        <taxon>Carduinae</taxon>
        <taxon>Cynara</taxon>
    </lineage>
</organism>
<dbReference type="Gramene" id="KVI04191">
    <property type="protein sequence ID" value="KVI04191"/>
    <property type="gene ID" value="Ccrd_017493"/>
</dbReference>
<accession>A0A103Y7Z1</accession>
<gene>
    <name evidence="2" type="ORF">Ccrd_017493</name>
</gene>
<keyword evidence="3" id="KW-1185">Reference proteome</keyword>
<proteinExistence type="predicted"/>
<dbReference type="AlphaFoldDB" id="A0A103Y7Z1"/>
<sequence length="201" mass="22074">MPSGVGGPETVVFLVNGGDWAMSGVTGGFGMGFVMRVSGGVWKRKTSSRVSVAMLATEYWCALASFAVNCAAIAVVSWLVVVRSFFVSATDSGCDGSPPPMLTTFGPFICSGDNFLIEIVSTPFSSLAFTESRSRFSGNLNCLQNFPYDRSRRCQDFHRDLMTVACLLPIHPRRRHDQFVVPLDSERNLLQFSKRIGKQIR</sequence>
<reference evidence="2 3" key="1">
    <citation type="journal article" date="2016" name="Sci. Rep.">
        <title>The genome sequence of the outbreeding globe artichoke constructed de novo incorporating a phase-aware low-pass sequencing strategy of F1 progeny.</title>
        <authorList>
            <person name="Scaglione D."/>
            <person name="Reyes-Chin-Wo S."/>
            <person name="Acquadro A."/>
            <person name="Froenicke L."/>
            <person name="Portis E."/>
            <person name="Beitel C."/>
            <person name="Tirone M."/>
            <person name="Mauro R."/>
            <person name="Lo Monaco A."/>
            <person name="Mauromicale G."/>
            <person name="Faccioli P."/>
            <person name="Cattivelli L."/>
            <person name="Rieseberg L."/>
            <person name="Michelmore R."/>
            <person name="Lanteri S."/>
        </authorList>
    </citation>
    <scope>NUCLEOTIDE SEQUENCE [LARGE SCALE GENOMIC DNA]</scope>
    <source>
        <strain evidence="2">2C</strain>
    </source>
</reference>
<keyword evidence="1" id="KW-1133">Transmembrane helix</keyword>
<evidence type="ECO:0000313" key="3">
    <source>
        <dbReference type="Proteomes" id="UP000243975"/>
    </source>
</evidence>
<keyword evidence="1" id="KW-0812">Transmembrane</keyword>
<feature type="transmembrane region" description="Helical" evidence="1">
    <location>
        <begin position="59"/>
        <end position="81"/>
    </location>
</feature>
<protein>
    <submittedName>
        <fullName evidence="2">Uncharacterized protein</fullName>
    </submittedName>
</protein>
<name>A0A103Y7Z1_CYNCS</name>
<dbReference type="EMBL" id="LEKV01002299">
    <property type="protein sequence ID" value="KVI04191.1"/>
    <property type="molecule type" value="Genomic_DNA"/>
</dbReference>
<dbReference type="Proteomes" id="UP000243975">
    <property type="component" value="Unassembled WGS sequence"/>
</dbReference>